<comment type="caution">
    <text evidence="2">The sequence shown here is derived from an EMBL/GenBank/DDBJ whole genome shotgun (WGS) entry which is preliminary data.</text>
</comment>
<dbReference type="EMBL" id="LPWD01000430">
    <property type="protein sequence ID" value="ODS01029.1"/>
    <property type="molecule type" value="Genomic_DNA"/>
</dbReference>
<protein>
    <recommendedName>
        <fullName evidence="1">DUF5615 domain-containing protein</fullName>
    </recommendedName>
</protein>
<dbReference type="InterPro" id="IPR041049">
    <property type="entry name" value="DUF5615"/>
</dbReference>
<dbReference type="AlphaFoldDB" id="A0A1E3W5D3"/>
<proteinExistence type="predicted"/>
<evidence type="ECO:0000259" key="1">
    <source>
        <dbReference type="Pfam" id="PF18480"/>
    </source>
</evidence>
<dbReference type="Pfam" id="PF18480">
    <property type="entry name" value="DUF5615"/>
    <property type="match status" value="1"/>
</dbReference>
<evidence type="ECO:0000313" key="3">
    <source>
        <dbReference type="Proteomes" id="UP000095042"/>
    </source>
</evidence>
<sequence>MKFLVDNALSPSVAEGLRQQGHDAVHVRDYGMQAASDQAVFDHAAGEDRVLVSADTDFSALLASRQTSKPSIVLFRRGGERRPGRQLALLMANMSAMEPLLQQGSVVVLEPTRMRVRRLPFS</sequence>
<dbReference type="OrthoDB" id="27473at2"/>
<keyword evidence="3" id="KW-1185">Reference proteome</keyword>
<gene>
    <name evidence="2" type="ORF">AUC71_03290</name>
</gene>
<organism evidence="2 3">
    <name type="scientific">Methyloceanibacter marginalis</name>
    <dbReference type="NCBI Taxonomy" id="1774971"/>
    <lineage>
        <taxon>Bacteria</taxon>
        <taxon>Pseudomonadati</taxon>
        <taxon>Pseudomonadota</taxon>
        <taxon>Alphaproteobacteria</taxon>
        <taxon>Hyphomicrobiales</taxon>
        <taxon>Hyphomicrobiaceae</taxon>
        <taxon>Methyloceanibacter</taxon>
    </lineage>
</organism>
<accession>A0A1E3W5D3</accession>
<evidence type="ECO:0000313" key="2">
    <source>
        <dbReference type="EMBL" id="ODS01029.1"/>
    </source>
</evidence>
<reference evidence="2 3" key="1">
    <citation type="journal article" date="2016" name="Environ. Microbiol.">
        <title>New Methyloceanibacter diversity from North Sea sediments includes methanotroph containing solely the soluble methane monooxygenase.</title>
        <authorList>
            <person name="Vekeman B."/>
            <person name="Kerckhof F.M."/>
            <person name="Cremers G."/>
            <person name="de Vos P."/>
            <person name="Vandamme P."/>
            <person name="Boon N."/>
            <person name="Op den Camp H.J."/>
            <person name="Heylen K."/>
        </authorList>
    </citation>
    <scope>NUCLEOTIDE SEQUENCE [LARGE SCALE GENOMIC DNA]</scope>
    <source>
        <strain evidence="2 3">R-67177</strain>
    </source>
</reference>
<feature type="domain" description="DUF5615" evidence="1">
    <location>
        <begin position="1"/>
        <end position="111"/>
    </location>
</feature>
<name>A0A1E3W5D3_9HYPH</name>
<dbReference type="Proteomes" id="UP000095042">
    <property type="component" value="Unassembled WGS sequence"/>
</dbReference>